<dbReference type="KEGG" id="hbh:E4T21_17425"/>
<dbReference type="Pfam" id="PF12849">
    <property type="entry name" value="PBP_like_2"/>
    <property type="match status" value="1"/>
</dbReference>
<evidence type="ECO:0000313" key="3">
    <source>
        <dbReference type="Proteomes" id="UP000324285"/>
    </source>
</evidence>
<dbReference type="AlphaFoldDB" id="A0A856QWJ6"/>
<feature type="domain" description="PBP" evidence="1">
    <location>
        <begin position="21"/>
        <end position="125"/>
    </location>
</feature>
<reference evidence="2" key="1">
    <citation type="submission" date="2021-02" db="EMBL/GenBank/DDBJ databases">
        <title>Strain Y2R2, a novel species of the genus Halomonas.</title>
        <authorList>
            <person name="Huang H."/>
        </authorList>
    </citation>
    <scope>NUCLEOTIDE SEQUENCE</scope>
    <source>
        <strain evidence="2">Y2R2</strain>
    </source>
</reference>
<evidence type="ECO:0000259" key="1">
    <source>
        <dbReference type="Pfam" id="PF12849"/>
    </source>
</evidence>
<keyword evidence="3" id="KW-1185">Reference proteome</keyword>
<evidence type="ECO:0000313" key="2">
    <source>
        <dbReference type="EMBL" id="QEM84189.2"/>
    </source>
</evidence>
<gene>
    <name evidence="2" type="ORF">E4T21_17425</name>
</gene>
<protein>
    <submittedName>
        <fullName evidence="2">Substrate-binding domain-containing protein</fullName>
    </submittedName>
</protein>
<dbReference type="Proteomes" id="UP000324285">
    <property type="component" value="Chromosome"/>
</dbReference>
<dbReference type="SUPFAM" id="SSF53850">
    <property type="entry name" value="Periplasmic binding protein-like II"/>
    <property type="match status" value="1"/>
</dbReference>
<organism evidence="2 3">
    <name type="scientific">Halomonas binhaiensis</name>
    <dbReference type="NCBI Taxonomy" id="2562282"/>
    <lineage>
        <taxon>Bacteria</taxon>
        <taxon>Pseudomonadati</taxon>
        <taxon>Pseudomonadota</taxon>
        <taxon>Gammaproteobacteria</taxon>
        <taxon>Oceanospirillales</taxon>
        <taxon>Halomonadaceae</taxon>
        <taxon>Halomonas</taxon>
    </lineage>
</organism>
<dbReference type="InterPro" id="IPR024370">
    <property type="entry name" value="PBP_domain"/>
</dbReference>
<dbReference type="EMBL" id="CP038437">
    <property type="protein sequence ID" value="QEM84189.2"/>
    <property type="molecule type" value="Genomic_DNA"/>
</dbReference>
<name>A0A856QWJ6_9GAMM</name>
<sequence>MAISLGSTPAVAQVSSRQDILVIAHPGVASRRLDRDTLRALFAMRQRTWPDGNAAQVFVLPNDSSTHATFAKEWLSVYPHQLQLAWDRMVFSGTGQAPHRVRTQRQMVAAVSSTPGAIGYINREYLDESVQVINVE</sequence>
<dbReference type="Gene3D" id="3.40.190.10">
    <property type="entry name" value="Periplasmic binding protein-like II"/>
    <property type="match status" value="1"/>
</dbReference>
<proteinExistence type="predicted"/>
<accession>A0A856QWJ6</accession>